<keyword evidence="5" id="KW-1278">Translocase</keyword>
<dbReference type="InterPro" id="IPR039428">
    <property type="entry name" value="NUOK/Mnh_C1-like"/>
</dbReference>
<geneLocation type="mitochondrion" evidence="12"/>
<dbReference type="AlphaFoldDB" id="A0A3S8V0X7"/>
<keyword evidence="4 11" id="KW-0812">Transmembrane</keyword>
<evidence type="ECO:0000256" key="4">
    <source>
        <dbReference type="ARBA" id="ARBA00022692"/>
    </source>
</evidence>
<evidence type="ECO:0000256" key="11">
    <source>
        <dbReference type="SAM" id="Phobius"/>
    </source>
</evidence>
<evidence type="ECO:0000256" key="3">
    <source>
        <dbReference type="ARBA" id="ARBA00016612"/>
    </source>
</evidence>
<comment type="catalytic activity">
    <reaction evidence="10">
        <text>a ubiquinone + NADH + 5 H(+)(in) = a ubiquinol + NAD(+) + 4 H(+)(out)</text>
        <dbReference type="Rhea" id="RHEA:29091"/>
        <dbReference type="Rhea" id="RHEA-COMP:9565"/>
        <dbReference type="Rhea" id="RHEA-COMP:9566"/>
        <dbReference type="ChEBI" id="CHEBI:15378"/>
        <dbReference type="ChEBI" id="CHEBI:16389"/>
        <dbReference type="ChEBI" id="CHEBI:17976"/>
        <dbReference type="ChEBI" id="CHEBI:57540"/>
        <dbReference type="ChEBI" id="CHEBI:57945"/>
        <dbReference type="EC" id="7.1.1.2"/>
    </reaction>
</comment>
<evidence type="ECO:0000256" key="6">
    <source>
        <dbReference type="ARBA" id="ARBA00022989"/>
    </source>
</evidence>
<evidence type="ECO:0000256" key="7">
    <source>
        <dbReference type="ARBA" id="ARBA00023027"/>
    </source>
</evidence>
<dbReference type="Gene3D" id="1.10.287.3510">
    <property type="match status" value="1"/>
</dbReference>
<keyword evidence="12" id="KW-0496">Mitochondrion</keyword>
<evidence type="ECO:0000256" key="5">
    <source>
        <dbReference type="ARBA" id="ARBA00022967"/>
    </source>
</evidence>
<evidence type="ECO:0000256" key="10">
    <source>
        <dbReference type="ARBA" id="ARBA00049551"/>
    </source>
</evidence>
<keyword evidence="6 11" id="KW-1133">Transmembrane helix</keyword>
<accession>A0A3S8V0X7</accession>
<dbReference type="Pfam" id="PF00420">
    <property type="entry name" value="Oxidored_q2"/>
    <property type="match status" value="1"/>
</dbReference>
<gene>
    <name evidence="12" type="primary">nad4l</name>
</gene>
<dbReference type="EMBL" id="MG923504">
    <property type="protein sequence ID" value="AZL93356.1"/>
    <property type="molecule type" value="Genomic_DNA"/>
</dbReference>
<evidence type="ECO:0000256" key="2">
    <source>
        <dbReference type="ARBA" id="ARBA00010519"/>
    </source>
</evidence>
<dbReference type="GO" id="GO:0008137">
    <property type="term" value="F:NADH dehydrogenase (ubiquinone) activity"/>
    <property type="evidence" value="ECO:0007669"/>
    <property type="project" value="UniProtKB-EC"/>
</dbReference>
<evidence type="ECO:0000256" key="8">
    <source>
        <dbReference type="ARBA" id="ARBA00023136"/>
    </source>
</evidence>
<evidence type="ECO:0000313" key="12">
    <source>
        <dbReference type="EMBL" id="AZL93356.1"/>
    </source>
</evidence>
<comment type="subcellular location">
    <subcellularLocation>
        <location evidence="1">Membrane</location>
        <topology evidence="1">Multi-pass membrane protein</topology>
    </subcellularLocation>
</comment>
<evidence type="ECO:0000256" key="1">
    <source>
        <dbReference type="ARBA" id="ARBA00004141"/>
    </source>
</evidence>
<feature type="transmembrane region" description="Helical" evidence="11">
    <location>
        <begin position="6"/>
        <end position="22"/>
    </location>
</feature>
<keyword evidence="7" id="KW-0520">NAD</keyword>
<reference evidence="12" key="1">
    <citation type="journal article" date="2018" name="Mol. Phylogenet. Evol.">
        <title>Mitochondrial phylogenomics of the Hymenoptera.</title>
        <authorList>
            <person name="Tang P."/>
            <person name="Zhu J.C."/>
            <person name="Zheng B.Y."/>
            <person name="Wei S.J."/>
            <person name="Sharkey M."/>
            <person name="Chen X.X."/>
            <person name="Vogler A.P."/>
        </authorList>
    </citation>
    <scope>NUCLEOTIDE SEQUENCE</scope>
</reference>
<feature type="transmembrane region" description="Helical" evidence="11">
    <location>
        <begin position="29"/>
        <end position="52"/>
    </location>
</feature>
<dbReference type="GO" id="GO:0016020">
    <property type="term" value="C:membrane"/>
    <property type="evidence" value="ECO:0007669"/>
    <property type="project" value="UniProtKB-SubCell"/>
</dbReference>
<protein>
    <recommendedName>
        <fullName evidence="3">NADH-ubiquinone oxidoreductase chain 4L</fullName>
    </recommendedName>
    <alternativeName>
        <fullName evidence="9">NADH dehydrogenase subunit 4L</fullName>
    </alternativeName>
</protein>
<comment type="similarity">
    <text evidence="2">Belongs to the complex I subunit 4L family.</text>
</comment>
<evidence type="ECO:0000256" key="9">
    <source>
        <dbReference type="ARBA" id="ARBA00031586"/>
    </source>
</evidence>
<sequence length="97" mass="11481">MMKMFIMLIIMFILFFQGIFVFNSNYNHLLIMLLSLEFLVLTLFLILMYYFMNINSEFYFGMIFLTFSVCESALGLAILISLIRSHGNDYFKILSII</sequence>
<name>A0A3S8V0X7_9HYME</name>
<organism evidence="12">
    <name type="scientific">Pamphilius sp. ZJUH_2016023</name>
    <dbReference type="NCBI Taxonomy" id="2491164"/>
    <lineage>
        <taxon>Eukaryota</taxon>
        <taxon>Metazoa</taxon>
        <taxon>Ecdysozoa</taxon>
        <taxon>Arthropoda</taxon>
        <taxon>Hexapoda</taxon>
        <taxon>Insecta</taxon>
        <taxon>Pterygota</taxon>
        <taxon>Neoptera</taxon>
        <taxon>Endopterygota</taxon>
        <taxon>Hymenoptera</taxon>
        <taxon>Pamphilioidea</taxon>
        <taxon>Pamphiliidae</taxon>
        <taxon>Pamphiliinae</taxon>
        <taxon>Pamphilius</taxon>
    </lineage>
</organism>
<feature type="transmembrane region" description="Helical" evidence="11">
    <location>
        <begin position="58"/>
        <end position="83"/>
    </location>
</feature>
<proteinExistence type="inferred from homology"/>
<keyword evidence="8 11" id="KW-0472">Membrane</keyword>